<dbReference type="SFLD" id="SFLDG01386">
    <property type="entry name" value="main_SPASM_domain-containing"/>
    <property type="match status" value="1"/>
</dbReference>
<dbReference type="SFLD" id="SFLDG01072">
    <property type="entry name" value="dehydrogenase_like"/>
    <property type="match status" value="1"/>
</dbReference>
<organism evidence="6 7">
    <name type="scientific">Streptomyces ossamyceticus</name>
    <dbReference type="NCBI Taxonomy" id="249581"/>
    <lineage>
        <taxon>Bacteria</taxon>
        <taxon>Bacillati</taxon>
        <taxon>Actinomycetota</taxon>
        <taxon>Actinomycetes</taxon>
        <taxon>Kitasatosporales</taxon>
        <taxon>Streptomycetaceae</taxon>
        <taxon>Streptomyces</taxon>
    </lineage>
</organism>
<dbReference type="InterPro" id="IPR013785">
    <property type="entry name" value="Aldolase_TIM"/>
</dbReference>
<reference evidence="6 7" key="1">
    <citation type="submission" date="2024-06" db="EMBL/GenBank/DDBJ databases">
        <title>The Natural Products Discovery Center: Release of the First 8490 Sequenced Strains for Exploring Actinobacteria Biosynthetic Diversity.</title>
        <authorList>
            <person name="Kalkreuter E."/>
            <person name="Kautsar S.A."/>
            <person name="Yang D."/>
            <person name="Bader C.D."/>
            <person name="Teijaro C.N."/>
            <person name="Fluegel L."/>
            <person name="Davis C.M."/>
            <person name="Simpson J.R."/>
            <person name="Lauterbach L."/>
            <person name="Steele A.D."/>
            <person name="Gui C."/>
            <person name="Meng S."/>
            <person name="Li G."/>
            <person name="Viehrig K."/>
            <person name="Ye F."/>
            <person name="Su P."/>
            <person name="Kiefer A.F."/>
            <person name="Nichols A."/>
            <person name="Cepeda A.J."/>
            <person name="Yan W."/>
            <person name="Fan B."/>
            <person name="Jiang Y."/>
            <person name="Adhikari A."/>
            <person name="Zheng C.-J."/>
            <person name="Schuster L."/>
            <person name="Cowan T.M."/>
            <person name="Smanski M.J."/>
            <person name="Chevrette M.G."/>
            <person name="De Carvalho L.P.S."/>
            <person name="Shen B."/>
        </authorList>
    </citation>
    <scope>NUCLEOTIDE SEQUENCE [LARGE SCALE GENOMIC DNA]</scope>
    <source>
        <strain evidence="6 7">NPDC006434</strain>
    </source>
</reference>
<dbReference type="InterPro" id="IPR007197">
    <property type="entry name" value="rSAM"/>
</dbReference>
<evidence type="ECO:0000313" key="7">
    <source>
        <dbReference type="Proteomes" id="UP001550210"/>
    </source>
</evidence>
<evidence type="ECO:0000259" key="5">
    <source>
        <dbReference type="PROSITE" id="PS51918"/>
    </source>
</evidence>
<keyword evidence="3" id="KW-0408">Iron</keyword>
<dbReference type="InterPro" id="IPR026335">
    <property type="entry name" value="rSAM_SPASM_FxsB"/>
</dbReference>
<feature type="domain" description="Radical SAM core" evidence="5">
    <location>
        <begin position="1"/>
        <end position="239"/>
    </location>
</feature>
<keyword evidence="7" id="KW-1185">Reference proteome</keyword>
<dbReference type="SUPFAM" id="SSF102114">
    <property type="entry name" value="Radical SAM enzymes"/>
    <property type="match status" value="1"/>
</dbReference>
<dbReference type="Gene3D" id="3.20.20.70">
    <property type="entry name" value="Aldolase class I"/>
    <property type="match status" value="1"/>
</dbReference>
<dbReference type="PANTHER" id="PTHR43273">
    <property type="entry name" value="ANAEROBIC SULFATASE-MATURATING ENZYME HOMOLOG ASLB-RELATED"/>
    <property type="match status" value="1"/>
</dbReference>
<name>A0ABV2V4S3_9ACTN</name>
<evidence type="ECO:0000256" key="1">
    <source>
        <dbReference type="ARBA" id="ARBA00022691"/>
    </source>
</evidence>
<protein>
    <submittedName>
        <fullName evidence="6">Radical SAM/SPASM protein FxsB, inactivated metallohydrolase extension form</fullName>
    </submittedName>
</protein>
<dbReference type="SFLD" id="SFLDG01067">
    <property type="entry name" value="SPASM/twitch_domain_containing"/>
    <property type="match status" value="1"/>
</dbReference>
<dbReference type="CDD" id="cd01335">
    <property type="entry name" value="Radical_SAM"/>
    <property type="match status" value="1"/>
</dbReference>
<keyword evidence="1" id="KW-0949">S-adenosyl-L-methionine</keyword>
<keyword evidence="2" id="KW-0479">Metal-binding</keyword>
<dbReference type="Pfam" id="PF04055">
    <property type="entry name" value="Radical_SAM"/>
    <property type="match status" value="1"/>
</dbReference>
<gene>
    <name evidence="6" type="primary">fxsB</name>
    <name evidence="6" type="ORF">ABZZ21_30685</name>
</gene>
<dbReference type="SFLD" id="SFLDS00029">
    <property type="entry name" value="Radical_SAM"/>
    <property type="match status" value="1"/>
</dbReference>
<dbReference type="InterPro" id="IPR058240">
    <property type="entry name" value="rSAM_sf"/>
</dbReference>
<dbReference type="PROSITE" id="PS51918">
    <property type="entry name" value="RADICAL_SAM"/>
    <property type="match status" value="1"/>
</dbReference>
<accession>A0ABV2V4S3</accession>
<evidence type="ECO:0000256" key="2">
    <source>
        <dbReference type="ARBA" id="ARBA00022723"/>
    </source>
</evidence>
<evidence type="ECO:0000256" key="3">
    <source>
        <dbReference type="ARBA" id="ARBA00023004"/>
    </source>
</evidence>
<evidence type="ECO:0000256" key="4">
    <source>
        <dbReference type="ARBA" id="ARBA00023014"/>
    </source>
</evidence>
<sequence>MTDSPIQELVLKVHSLCNLACDHCYVYEHADQSWRSRPALISEKTVKQAARRLAEYAVAEGLDSVSVILHGGEPLLIGPARLRQICAELDRMLSPITELDLRIHSNGVLLRKQHLEIFAEFGVKVGISLDGDRAANDRHRVYRKGRSSYNDVLRAVDILRLPEYQHLFLGLLCTVDVANDPVVVHDALTALGPPRIDYLLPHSTWDHPPPAHGRGTPYADWLLKAFDRWEEQGRPMAVRTFASVLSTLRGGPSLTEAWGLAPSALAVVETDGTFEQADSLKTAYDGAAGTGYDIFRHGFEEFLEHPGVQARRKGIAGISDACHRCPVVESCGGGLYAHRYSTARGFDNPSVFCADLRAFVEGVAERTTERTLVPATTDHDELRAAHVELNRTLLARMNASLAGHPDWEAAWQLLLRLDSDEKADAHIDAILTHPYLRRTLHHPQEGLAHLPHIMAAATAAAIRSGVEATLTWEHPTADVYLPTLGTVRLPHAGRVGFTMTADGFQASAVQENGPSVPTTSWRPLTALELAGRSPILIDDSDPCRDCFPAPTTAPLSPGDLARFRKRLRAAYEAMSECTPDGRVVVDAVVTTITPLVPTSGLCLGAHGLGALGVAVDFDPERFVRELPLLGRRSRLAALREVADLNVVGSSARHMFDTANEEIGAAATASPGPVRSAALQRARQALDQLDALDDAQLTENGTYALEELRGEWRRIHG</sequence>
<evidence type="ECO:0000313" key="6">
    <source>
        <dbReference type="EMBL" id="MET9848832.1"/>
    </source>
</evidence>
<dbReference type="RefSeq" id="WP_355400960.1">
    <property type="nucleotide sequence ID" value="NZ_JBEXPZ010000045.1"/>
</dbReference>
<dbReference type="NCBIfam" id="NF040587">
    <property type="entry name" value="rSAM_lost_HExxH"/>
    <property type="match status" value="1"/>
</dbReference>
<dbReference type="EMBL" id="JBEXPZ010000045">
    <property type="protein sequence ID" value="MET9848832.1"/>
    <property type="molecule type" value="Genomic_DNA"/>
</dbReference>
<dbReference type="NCBIfam" id="TIGR04269">
    <property type="entry name" value="SAM_SPASM_FxsB"/>
    <property type="match status" value="1"/>
</dbReference>
<comment type="caution">
    <text evidence="6">The sequence shown here is derived from an EMBL/GenBank/DDBJ whole genome shotgun (WGS) entry which is preliminary data.</text>
</comment>
<dbReference type="Proteomes" id="UP001550210">
    <property type="component" value="Unassembled WGS sequence"/>
</dbReference>
<dbReference type="InterPro" id="IPR023867">
    <property type="entry name" value="Sulphatase_maturase_rSAM"/>
</dbReference>
<keyword evidence="4" id="KW-0411">Iron-sulfur</keyword>
<dbReference type="PANTHER" id="PTHR43273:SF8">
    <property type="entry name" value="RADICAL SAM DOMAIN PROTEIN"/>
    <property type="match status" value="1"/>
</dbReference>
<proteinExistence type="predicted"/>